<evidence type="ECO:0000256" key="6">
    <source>
        <dbReference type="ARBA" id="ARBA00047949"/>
    </source>
</evidence>
<dbReference type="Gene3D" id="1.10.10.970">
    <property type="entry name" value="RNA 2'-phosphotransferase, Tpt1/KptA family, N-terminal domain"/>
    <property type="match status" value="1"/>
</dbReference>
<dbReference type="Proteomes" id="UP000823941">
    <property type="component" value="Chromosome 18"/>
</dbReference>
<evidence type="ECO:0000256" key="1">
    <source>
        <dbReference type="ARBA" id="ARBA00003343"/>
    </source>
</evidence>
<evidence type="ECO:0000256" key="5">
    <source>
        <dbReference type="ARBA" id="ARBA00023027"/>
    </source>
</evidence>
<evidence type="ECO:0000313" key="7">
    <source>
        <dbReference type="EMBL" id="KAG7301924.1"/>
    </source>
</evidence>
<gene>
    <name evidence="7" type="ORF">JYU34_013342</name>
</gene>
<dbReference type="PANTHER" id="PTHR12684:SF2">
    <property type="entry name" value="TRNA 2'-PHOSPHOTRANSFERASE 1"/>
    <property type="match status" value="1"/>
</dbReference>
<evidence type="ECO:0000256" key="2">
    <source>
        <dbReference type="ARBA" id="ARBA00009836"/>
    </source>
</evidence>
<evidence type="ECO:0000313" key="8">
    <source>
        <dbReference type="Proteomes" id="UP000823941"/>
    </source>
</evidence>
<dbReference type="SUPFAM" id="SSF56399">
    <property type="entry name" value="ADP-ribosylation"/>
    <property type="match status" value="1"/>
</dbReference>
<protein>
    <recommendedName>
        <fullName evidence="3">2'-phosphotransferase</fullName>
        <ecNumber evidence="3">2.7.1.160</ecNumber>
    </recommendedName>
</protein>
<keyword evidence="5" id="KW-0520">NAD</keyword>
<proteinExistence type="inferred from homology"/>
<keyword evidence="4" id="KW-0808">Transferase</keyword>
<comment type="catalytic activity">
    <reaction evidence="6">
        <text>2'-phospho-[ligated tRNA] + NAD(+) = mature tRNA + ADP-alpha-D-ribose 1'',2''-cyclic phosphate + nicotinamide</text>
        <dbReference type="Rhea" id="RHEA:23324"/>
        <dbReference type="Rhea" id="RHEA-COMP:11106"/>
        <dbReference type="Rhea" id="RHEA-COMP:11107"/>
        <dbReference type="ChEBI" id="CHEBI:17154"/>
        <dbReference type="ChEBI" id="CHEBI:57540"/>
        <dbReference type="ChEBI" id="CHEBI:76596"/>
        <dbReference type="ChEBI" id="CHEBI:82883"/>
        <dbReference type="ChEBI" id="CHEBI:85027"/>
        <dbReference type="EC" id="2.7.1.160"/>
    </reaction>
</comment>
<comment type="caution">
    <text evidence="7">The sequence shown here is derived from an EMBL/GenBank/DDBJ whole genome shotgun (WGS) entry which is preliminary data.</text>
</comment>
<dbReference type="Pfam" id="PF01885">
    <property type="entry name" value="PTS_2-RNA"/>
    <property type="match status" value="1"/>
</dbReference>
<dbReference type="Gene3D" id="3.20.170.30">
    <property type="match status" value="1"/>
</dbReference>
<dbReference type="EC" id="2.7.1.160" evidence="3"/>
<dbReference type="PANTHER" id="PTHR12684">
    <property type="entry name" value="PUTATIVE PHOSPHOTRANSFERASE"/>
    <property type="match status" value="1"/>
</dbReference>
<dbReference type="InterPro" id="IPR002745">
    <property type="entry name" value="Ptrans_KptA/Tpt1"/>
</dbReference>
<dbReference type="EMBL" id="JAHIBW010000018">
    <property type="protein sequence ID" value="KAG7301924.1"/>
    <property type="molecule type" value="Genomic_DNA"/>
</dbReference>
<evidence type="ECO:0000256" key="3">
    <source>
        <dbReference type="ARBA" id="ARBA00012007"/>
    </source>
</evidence>
<dbReference type="InterPro" id="IPR042081">
    <property type="entry name" value="RNA_2'-PTrans_C"/>
</dbReference>
<keyword evidence="8" id="KW-1185">Reference proteome</keyword>
<name>A0ABQ7QAY3_PLUXY</name>
<comment type="function">
    <text evidence="1">Catalyzes the last step of tRNA splicing, the transfer of the splice junction 2'-phosphate from ligated tRNA to NAD to produce ADP-ribose 1''-2'' cyclic phosphate.</text>
</comment>
<reference evidence="7 8" key="1">
    <citation type="submission" date="2021-06" db="EMBL/GenBank/DDBJ databases">
        <title>A haploid diamondback moth (Plutella xylostella L.) genome assembly resolves 31 chromosomes and identifies a diamide resistance mutation.</title>
        <authorList>
            <person name="Ward C.M."/>
            <person name="Perry K.D."/>
            <person name="Baker G."/>
            <person name="Powis K."/>
            <person name="Heckel D.G."/>
            <person name="Baxter S.W."/>
        </authorList>
    </citation>
    <scope>NUCLEOTIDE SEQUENCE [LARGE SCALE GENOMIC DNA]</scope>
    <source>
        <strain evidence="7 8">LV</strain>
        <tissue evidence="7">Single pupa</tissue>
    </source>
</reference>
<dbReference type="InterPro" id="IPR042080">
    <property type="entry name" value="RNA_2'-PTrans_N"/>
</dbReference>
<organism evidence="7 8">
    <name type="scientific">Plutella xylostella</name>
    <name type="common">Diamondback moth</name>
    <name type="synonym">Plutella maculipennis</name>
    <dbReference type="NCBI Taxonomy" id="51655"/>
    <lineage>
        <taxon>Eukaryota</taxon>
        <taxon>Metazoa</taxon>
        <taxon>Ecdysozoa</taxon>
        <taxon>Arthropoda</taxon>
        <taxon>Hexapoda</taxon>
        <taxon>Insecta</taxon>
        <taxon>Pterygota</taxon>
        <taxon>Neoptera</taxon>
        <taxon>Endopterygota</taxon>
        <taxon>Lepidoptera</taxon>
        <taxon>Glossata</taxon>
        <taxon>Ditrysia</taxon>
        <taxon>Yponomeutoidea</taxon>
        <taxon>Plutellidae</taxon>
        <taxon>Plutella</taxon>
    </lineage>
</organism>
<sequence length="203" mass="22645">MTNKSDIKLSKALSWILRHGAVKEGLTLSPEGYTPVASLLQHRLFKGQYKITDIERVVETNDKQRFKLRVNPLTHALEIRSNQGHSLSGVSEGLTPIIEAKYPTVVHGTYLNSYQSIKKQGLSRMSRQHIHFAKGTPGDKTVISGLRRDAEVFIYLDLQKALDDGLKFFESENGVILTAGNEDGYILPKYFLKVTSNTGATLT</sequence>
<evidence type="ECO:0000256" key="4">
    <source>
        <dbReference type="ARBA" id="ARBA00022679"/>
    </source>
</evidence>
<comment type="similarity">
    <text evidence="2">Belongs to the KptA/TPT1 family.</text>
</comment>
<accession>A0ABQ7QAY3</accession>